<dbReference type="GO" id="GO:0003995">
    <property type="term" value="F:acyl-CoA dehydrogenase activity"/>
    <property type="evidence" value="ECO:0007669"/>
    <property type="project" value="TreeGrafter"/>
</dbReference>
<dbReference type="InterPro" id="IPR046373">
    <property type="entry name" value="Acyl-CoA_Oxase/DH_mid-dom_sf"/>
</dbReference>
<dbReference type="PANTHER" id="PTHR43884">
    <property type="entry name" value="ACYL-COA DEHYDROGENASE"/>
    <property type="match status" value="1"/>
</dbReference>
<dbReference type="OrthoDB" id="9769473at2"/>
<dbReference type="CDD" id="cd00567">
    <property type="entry name" value="ACAD"/>
    <property type="match status" value="1"/>
</dbReference>
<evidence type="ECO:0000256" key="4">
    <source>
        <dbReference type="ARBA" id="ARBA00022827"/>
    </source>
</evidence>
<keyword evidence="3 6" id="KW-0285">Flavoprotein</keyword>
<dbReference type="InterPro" id="IPR013786">
    <property type="entry name" value="AcylCoA_DH/ox_N"/>
</dbReference>
<organism evidence="10 11">
    <name type="scientific">Marinobacter segnicrescens</name>
    <dbReference type="NCBI Taxonomy" id="430453"/>
    <lineage>
        <taxon>Bacteria</taxon>
        <taxon>Pseudomonadati</taxon>
        <taxon>Pseudomonadota</taxon>
        <taxon>Gammaproteobacteria</taxon>
        <taxon>Pseudomonadales</taxon>
        <taxon>Marinobacteraceae</taxon>
        <taxon>Marinobacter</taxon>
    </lineage>
</organism>
<gene>
    <name evidence="10" type="ORF">SAMN04487962_10940</name>
</gene>
<evidence type="ECO:0000256" key="3">
    <source>
        <dbReference type="ARBA" id="ARBA00022630"/>
    </source>
</evidence>
<dbReference type="SUPFAM" id="SSF56645">
    <property type="entry name" value="Acyl-CoA dehydrogenase NM domain-like"/>
    <property type="match status" value="1"/>
</dbReference>
<dbReference type="InterPro" id="IPR006091">
    <property type="entry name" value="Acyl-CoA_Oxase/DH_mid-dom"/>
</dbReference>
<dbReference type="SUPFAM" id="SSF47203">
    <property type="entry name" value="Acyl-CoA dehydrogenase C-terminal domain-like"/>
    <property type="match status" value="1"/>
</dbReference>
<dbReference type="InterPro" id="IPR009075">
    <property type="entry name" value="AcylCo_DH/oxidase_C"/>
</dbReference>
<keyword evidence="11" id="KW-1185">Reference proteome</keyword>
<evidence type="ECO:0000256" key="1">
    <source>
        <dbReference type="ARBA" id="ARBA00001974"/>
    </source>
</evidence>
<dbReference type="PANTHER" id="PTHR43884:SF20">
    <property type="entry name" value="ACYL-COA DEHYDROGENASE FADE28"/>
    <property type="match status" value="1"/>
</dbReference>
<dbReference type="RefSeq" id="WP_091851573.1">
    <property type="nucleotide sequence ID" value="NZ_FOHZ01000009.1"/>
</dbReference>
<dbReference type="Gene3D" id="1.20.140.10">
    <property type="entry name" value="Butyryl-CoA Dehydrogenase, subunit A, domain 3"/>
    <property type="match status" value="1"/>
</dbReference>
<evidence type="ECO:0000259" key="7">
    <source>
        <dbReference type="Pfam" id="PF00441"/>
    </source>
</evidence>
<evidence type="ECO:0000256" key="5">
    <source>
        <dbReference type="ARBA" id="ARBA00023002"/>
    </source>
</evidence>
<dbReference type="InterPro" id="IPR009100">
    <property type="entry name" value="AcylCoA_DH/oxidase_NM_dom_sf"/>
</dbReference>
<dbReference type="GO" id="GO:0050660">
    <property type="term" value="F:flavin adenine dinucleotide binding"/>
    <property type="evidence" value="ECO:0007669"/>
    <property type="project" value="InterPro"/>
</dbReference>
<evidence type="ECO:0000313" key="11">
    <source>
        <dbReference type="Proteomes" id="UP000198762"/>
    </source>
</evidence>
<name>A0A1I0E9R2_9GAMM</name>
<dbReference type="EMBL" id="FOHZ01000009">
    <property type="protein sequence ID" value="SET41161.1"/>
    <property type="molecule type" value="Genomic_DNA"/>
</dbReference>
<dbReference type="Proteomes" id="UP000198762">
    <property type="component" value="Unassembled WGS sequence"/>
</dbReference>
<evidence type="ECO:0000256" key="2">
    <source>
        <dbReference type="ARBA" id="ARBA00009347"/>
    </source>
</evidence>
<dbReference type="STRING" id="430453.SAMN04487962_10940"/>
<dbReference type="InterPro" id="IPR037069">
    <property type="entry name" value="AcylCoA_DH/ox_N_sf"/>
</dbReference>
<reference evidence="11" key="1">
    <citation type="submission" date="2016-10" db="EMBL/GenBank/DDBJ databases">
        <authorList>
            <person name="Varghese N."/>
            <person name="Submissions S."/>
        </authorList>
    </citation>
    <scope>NUCLEOTIDE SEQUENCE [LARGE SCALE GENOMIC DNA]</scope>
    <source>
        <strain evidence="11">CGMCC 1.6489</strain>
    </source>
</reference>
<dbReference type="AlphaFoldDB" id="A0A1I0E9R2"/>
<comment type="similarity">
    <text evidence="2 6">Belongs to the acyl-CoA dehydrogenase family.</text>
</comment>
<dbReference type="Pfam" id="PF02770">
    <property type="entry name" value="Acyl-CoA_dh_M"/>
    <property type="match status" value="1"/>
</dbReference>
<dbReference type="Gene3D" id="2.40.110.10">
    <property type="entry name" value="Butyryl-CoA Dehydrogenase, subunit A, domain 2"/>
    <property type="match status" value="1"/>
</dbReference>
<comment type="cofactor">
    <cofactor evidence="1 6">
        <name>FAD</name>
        <dbReference type="ChEBI" id="CHEBI:57692"/>
    </cofactor>
</comment>
<evidence type="ECO:0000256" key="6">
    <source>
        <dbReference type="RuleBase" id="RU362125"/>
    </source>
</evidence>
<protein>
    <submittedName>
        <fullName evidence="10">Acyl-CoA dehydrogenase</fullName>
    </submittedName>
</protein>
<dbReference type="Pfam" id="PF00441">
    <property type="entry name" value="Acyl-CoA_dh_1"/>
    <property type="match status" value="1"/>
</dbReference>
<feature type="domain" description="Acyl-CoA dehydrogenase/oxidase N-terminal" evidence="9">
    <location>
        <begin position="6"/>
        <end position="118"/>
    </location>
</feature>
<dbReference type="Pfam" id="PF02771">
    <property type="entry name" value="Acyl-CoA_dh_N"/>
    <property type="match status" value="1"/>
</dbReference>
<proteinExistence type="inferred from homology"/>
<sequence length="380" mass="41155">MDFTLSEEQQMLQDTVARLVRGEYSFEKRLEFSETELGFSEDFWKQLGELGLTAVPFPEELGGFGGGGVEIQSVMTELGRGLCLEPYLQSVVLGGGILSQAGNDEQKEKYLAGVASGELKVAVGLQEPQAFYNQNEVASKAEKSGDGYTLSGRKAVVIGGHCADLIIVSARTSGDVNDADGISLFAIDPNAEGVERRTYPTVDGAKGCDVVLNNVQVGADALLGEEGKAADVIEYQTGRAIAALCAEAVGCMEEANELTLEYLKQRKQFGVPIGKFQVLQHRMVDMMSELEQARSMAILAASYADAEQSDERRRTLAAAKNVINRAGQFISEKGIQSHGGIGMTWEYSFAHYAKRLVMIGHQLGDDDFHLERYASLLQAS</sequence>
<feature type="domain" description="Acyl-CoA dehydrogenase/oxidase C-terminal" evidence="7">
    <location>
        <begin position="242"/>
        <end position="356"/>
    </location>
</feature>
<feature type="domain" description="Acyl-CoA oxidase/dehydrogenase middle" evidence="8">
    <location>
        <begin position="123"/>
        <end position="214"/>
    </location>
</feature>
<evidence type="ECO:0000259" key="9">
    <source>
        <dbReference type="Pfam" id="PF02771"/>
    </source>
</evidence>
<dbReference type="Gene3D" id="1.10.540.10">
    <property type="entry name" value="Acyl-CoA dehydrogenase/oxidase, N-terminal domain"/>
    <property type="match status" value="1"/>
</dbReference>
<dbReference type="InterPro" id="IPR036250">
    <property type="entry name" value="AcylCo_DH-like_C"/>
</dbReference>
<keyword evidence="4 6" id="KW-0274">FAD</keyword>
<keyword evidence="5 6" id="KW-0560">Oxidoreductase</keyword>
<evidence type="ECO:0000313" key="10">
    <source>
        <dbReference type="EMBL" id="SET41161.1"/>
    </source>
</evidence>
<accession>A0A1I0E9R2</accession>
<evidence type="ECO:0000259" key="8">
    <source>
        <dbReference type="Pfam" id="PF02770"/>
    </source>
</evidence>